<dbReference type="InterPro" id="IPR008921">
    <property type="entry name" value="DNA_pol3_clamp-load_cplx_C"/>
</dbReference>
<keyword evidence="3 11" id="KW-0548">Nucleotidyltransferase</keyword>
<evidence type="ECO:0000313" key="15">
    <source>
        <dbReference type="Proteomes" id="UP000053947"/>
    </source>
</evidence>
<evidence type="ECO:0000256" key="8">
    <source>
        <dbReference type="ARBA" id="ARBA00022840"/>
    </source>
</evidence>
<dbReference type="SUPFAM" id="SSF48019">
    <property type="entry name" value="post-AAA+ oligomerization domain-like"/>
    <property type="match status" value="1"/>
</dbReference>
<evidence type="ECO:0000256" key="2">
    <source>
        <dbReference type="ARBA" id="ARBA00022679"/>
    </source>
</evidence>
<dbReference type="OrthoDB" id="9810148at2"/>
<evidence type="ECO:0000256" key="4">
    <source>
        <dbReference type="ARBA" id="ARBA00022705"/>
    </source>
</evidence>
<accession>A0A0W0GJW0</accession>
<dbReference type="Gene3D" id="1.20.272.10">
    <property type="match status" value="1"/>
</dbReference>
<dbReference type="EC" id="2.7.7.7" evidence="11"/>
<dbReference type="GO" id="GO:0005524">
    <property type="term" value="F:ATP binding"/>
    <property type="evidence" value="ECO:0007669"/>
    <property type="project" value="UniProtKB-KW"/>
</dbReference>
<feature type="region of interest" description="Disordered" evidence="12">
    <location>
        <begin position="434"/>
        <end position="464"/>
    </location>
</feature>
<dbReference type="InterPro" id="IPR027417">
    <property type="entry name" value="P-loop_NTPase"/>
</dbReference>
<dbReference type="Gene3D" id="1.10.8.60">
    <property type="match status" value="1"/>
</dbReference>
<evidence type="ECO:0000256" key="7">
    <source>
        <dbReference type="ARBA" id="ARBA00022833"/>
    </source>
</evidence>
<dbReference type="InterPro" id="IPR022754">
    <property type="entry name" value="DNA_pol_III_gamma-3"/>
</dbReference>
<comment type="caution">
    <text evidence="14">The sequence shown here is derived from an EMBL/GenBank/DDBJ whole genome shotgun (WGS) entry which is preliminary data.</text>
</comment>
<dbReference type="PANTHER" id="PTHR11669:SF0">
    <property type="entry name" value="PROTEIN STICHEL-LIKE 2"/>
    <property type="match status" value="1"/>
</dbReference>
<dbReference type="SUPFAM" id="SSF52540">
    <property type="entry name" value="P-loop containing nucleoside triphosphate hydrolases"/>
    <property type="match status" value="1"/>
</dbReference>
<feature type="domain" description="AAA+ ATPase" evidence="13">
    <location>
        <begin position="37"/>
        <end position="180"/>
    </location>
</feature>
<comment type="catalytic activity">
    <reaction evidence="10 11">
        <text>DNA(n) + a 2'-deoxyribonucleoside 5'-triphosphate = DNA(n+1) + diphosphate</text>
        <dbReference type="Rhea" id="RHEA:22508"/>
        <dbReference type="Rhea" id="RHEA-COMP:17339"/>
        <dbReference type="Rhea" id="RHEA-COMP:17340"/>
        <dbReference type="ChEBI" id="CHEBI:33019"/>
        <dbReference type="ChEBI" id="CHEBI:61560"/>
        <dbReference type="ChEBI" id="CHEBI:173112"/>
        <dbReference type="EC" id="2.7.7.7"/>
    </reaction>
</comment>
<evidence type="ECO:0000256" key="3">
    <source>
        <dbReference type="ARBA" id="ARBA00022695"/>
    </source>
</evidence>
<keyword evidence="8 11" id="KW-0067">ATP-binding</keyword>
<name>A0A0W0GJW0_9CHLR</name>
<proteinExistence type="inferred from homology"/>
<keyword evidence="15" id="KW-1185">Reference proteome</keyword>
<dbReference type="GO" id="GO:0009360">
    <property type="term" value="C:DNA polymerase III complex"/>
    <property type="evidence" value="ECO:0007669"/>
    <property type="project" value="InterPro"/>
</dbReference>
<keyword evidence="4 11" id="KW-0235">DNA replication</keyword>
<dbReference type="Pfam" id="PF13177">
    <property type="entry name" value="DNA_pol3_delta2"/>
    <property type="match status" value="1"/>
</dbReference>
<dbReference type="Gene3D" id="3.40.50.300">
    <property type="entry name" value="P-loop containing nucleotide triphosphate hydrolases"/>
    <property type="match status" value="1"/>
</dbReference>
<dbReference type="EMBL" id="LFDV01000002">
    <property type="protein sequence ID" value="KTB48802.1"/>
    <property type="molecule type" value="Genomic_DNA"/>
</dbReference>
<evidence type="ECO:0000256" key="1">
    <source>
        <dbReference type="ARBA" id="ARBA00006360"/>
    </source>
</evidence>
<protein>
    <recommendedName>
        <fullName evidence="11">DNA polymerase III subunit gamma/tau</fullName>
        <ecNumber evidence="11">2.7.7.7</ecNumber>
    </recommendedName>
</protein>
<evidence type="ECO:0000259" key="13">
    <source>
        <dbReference type="SMART" id="SM00382"/>
    </source>
</evidence>
<dbReference type="GO" id="GO:0003677">
    <property type="term" value="F:DNA binding"/>
    <property type="evidence" value="ECO:0007669"/>
    <property type="project" value="InterPro"/>
</dbReference>
<evidence type="ECO:0000256" key="11">
    <source>
        <dbReference type="RuleBase" id="RU364063"/>
    </source>
</evidence>
<comment type="function">
    <text evidence="11">DNA polymerase III is a complex, multichain enzyme responsible for most of the replicative synthesis in bacteria. This DNA polymerase also exhibits 3' to 5' exonuclease activity.</text>
</comment>
<dbReference type="AlphaFoldDB" id="A0A0W0GJW0"/>
<keyword evidence="9 11" id="KW-0239">DNA-directed DNA polymerase</keyword>
<evidence type="ECO:0000256" key="5">
    <source>
        <dbReference type="ARBA" id="ARBA00022723"/>
    </source>
</evidence>
<dbReference type="InterPro" id="IPR050238">
    <property type="entry name" value="DNA_Rep/Repair_Clamp_Loader"/>
</dbReference>
<dbReference type="SMART" id="SM00382">
    <property type="entry name" value="AAA"/>
    <property type="match status" value="1"/>
</dbReference>
<evidence type="ECO:0000256" key="10">
    <source>
        <dbReference type="ARBA" id="ARBA00049244"/>
    </source>
</evidence>
<keyword evidence="7" id="KW-0862">Zinc</keyword>
<evidence type="ECO:0000313" key="14">
    <source>
        <dbReference type="EMBL" id="KTB48802.1"/>
    </source>
</evidence>
<keyword evidence="2 11" id="KW-0808">Transferase</keyword>
<dbReference type="Pfam" id="PF12169">
    <property type="entry name" value="DNA_pol3_gamma3"/>
    <property type="match status" value="1"/>
</dbReference>
<dbReference type="Pfam" id="PF22608">
    <property type="entry name" value="DNAX_ATPase_lid"/>
    <property type="match status" value="1"/>
</dbReference>
<comment type="similarity">
    <text evidence="1 11">Belongs to the DnaX/STICHEL family.</text>
</comment>
<evidence type="ECO:0000256" key="6">
    <source>
        <dbReference type="ARBA" id="ARBA00022741"/>
    </source>
</evidence>
<dbReference type="RefSeq" id="WP_058439733.1">
    <property type="nucleotide sequence ID" value="NZ_KQ758903.1"/>
</dbReference>
<dbReference type="InterPro" id="IPR045085">
    <property type="entry name" value="HLD_clamp_pol_III_gamma_tau"/>
</dbReference>
<gene>
    <name evidence="11" type="primary">dnaX</name>
    <name evidence="14" type="ORF">DEALK_16490</name>
</gene>
<evidence type="ECO:0000256" key="12">
    <source>
        <dbReference type="SAM" id="MobiDB-lite"/>
    </source>
</evidence>
<dbReference type="STRING" id="1217799.DEALK_16490"/>
<dbReference type="NCBIfam" id="NF004046">
    <property type="entry name" value="PRK05563.1"/>
    <property type="match status" value="1"/>
</dbReference>
<keyword evidence="6 11" id="KW-0547">Nucleotide-binding</keyword>
<evidence type="ECO:0000256" key="9">
    <source>
        <dbReference type="ARBA" id="ARBA00022932"/>
    </source>
</evidence>
<dbReference type="FunFam" id="3.40.50.300:FF:000014">
    <property type="entry name" value="DNA polymerase III subunit gamma/tau"/>
    <property type="match status" value="1"/>
</dbReference>
<dbReference type="PANTHER" id="PTHR11669">
    <property type="entry name" value="REPLICATION FACTOR C / DNA POLYMERASE III GAMMA-TAU SUBUNIT"/>
    <property type="match status" value="1"/>
</dbReference>
<reference evidence="14 15" key="1">
    <citation type="submission" date="2015-06" db="EMBL/GenBank/DDBJ databases">
        <title>Genome sequence of the organohalide-respiring Dehalogenimonas alkenigignens type strain (IP3-3T).</title>
        <authorList>
            <person name="Key T.A."/>
            <person name="Richmond D.P."/>
            <person name="Bowman K.S."/>
            <person name="Cho Y.-J."/>
            <person name="Chun J."/>
            <person name="da Costa M.S."/>
            <person name="Rainey F.A."/>
            <person name="Moe W.M."/>
        </authorList>
    </citation>
    <scope>NUCLEOTIDE SEQUENCE [LARGE SCALE GENOMIC DNA]</scope>
    <source>
        <strain evidence="14 15">IP3-3</strain>
    </source>
</reference>
<dbReference type="PATRIC" id="fig|1217799.6.peg.1698"/>
<dbReference type="InterPro" id="IPR012763">
    <property type="entry name" value="DNA_pol_III_sug/sutau_N"/>
</dbReference>
<dbReference type="CDD" id="cd18137">
    <property type="entry name" value="HLD_clamp_pol_III_gamma_tau"/>
    <property type="match status" value="1"/>
</dbReference>
<dbReference type="GO" id="GO:0046872">
    <property type="term" value="F:metal ion binding"/>
    <property type="evidence" value="ECO:0007669"/>
    <property type="project" value="UniProtKB-KW"/>
</dbReference>
<dbReference type="GO" id="GO:0006261">
    <property type="term" value="P:DNA-templated DNA replication"/>
    <property type="evidence" value="ECO:0007669"/>
    <property type="project" value="TreeGrafter"/>
</dbReference>
<dbReference type="InterPro" id="IPR003593">
    <property type="entry name" value="AAA+_ATPase"/>
</dbReference>
<dbReference type="Proteomes" id="UP000053947">
    <property type="component" value="Unassembled WGS sequence"/>
</dbReference>
<keyword evidence="5" id="KW-0479">Metal-binding</keyword>
<dbReference type="NCBIfam" id="NF011512">
    <property type="entry name" value="PRK14950.1"/>
    <property type="match status" value="1"/>
</dbReference>
<dbReference type="GO" id="GO:0003887">
    <property type="term" value="F:DNA-directed DNA polymerase activity"/>
    <property type="evidence" value="ECO:0007669"/>
    <property type="project" value="UniProtKB-KW"/>
</dbReference>
<sequence>MSCQVYYRKWRPQRLSEVVGQEPITRTLLSALNQRRLAQAYLFCGPRGTGKTSTGRILAKAVNCLSNEGAGEPCNTCSMCRAITDGRAMDVIEIDAASNTGVDDIRELKERVNYAPAEARFKVYIIDEVHMLSTSASNALLKTLEEPPPRVIFILATTELHKILPTIMSRCQRFDFRRLSAKDIAGKLSEVAAAEGIDISESAVAMLARAAGGALRDAENLLQQVATVRGGHIGLKDVQSSLGLTGDDRSGKLLAAIATGDAAAGLRLLHGVAADGVDLKQFNRELVERLRQLLMVKAGSADAAGLSDNELAETKALAAATTIEQILKALKGFSALSAGTDMGTPLAMEMALVDATIKPSPAEKIVEVKPGRAEPAQLPVRKVEPAAKPAEVTSPSPPKESVRQSKGEPVAPIQPAAAATPVSADLPLVPVSPVAIQPKDSQPSPGAKERMVDEVPPPVNEPKLTGAPVTTLEELQDQWPQILTQAPPRLRRSTALAILRSAGIVQPVSFNNGTITLSFKFAVHMNKINEPENKKITAEILSACVGAPCQVACVFDQVSNHLVKEAQKRGAEIIKVEDKWISQK</sequence>
<feature type="region of interest" description="Disordered" evidence="12">
    <location>
        <begin position="368"/>
        <end position="418"/>
    </location>
</feature>
<dbReference type="NCBIfam" id="TIGR02397">
    <property type="entry name" value="dnaX_nterm"/>
    <property type="match status" value="1"/>
</dbReference>
<comment type="subunit">
    <text evidence="11">DNA polymerase III contains a core (composed of alpha, epsilon and theta chains) that associates with a tau subunit. This core dimerizes to form the POLIII' complex. PolIII' associates with the gamma complex (composed of gamma, delta, delta', psi and chi chains) and with the beta chain to form the complete DNA polymerase III complex.</text>
</comment>
<dbReference type="CDD" id="cd00009">
    <property type="entry name" value="AAA"/>
    <property type="match status" value="1"/>
</dbReference>
<organism evidence="14 15">
    <name type="scientific">Dehalogenimonas alkenigignens</name>
    <dbReference type="NCBI Taxonomy" id="1217799"/>
    <lineage>
        <taxon>Bacteria</taxon>
        <taxon>Bacillati</taxon>
        <taxon>Chloroflexota</taxon>
        <taxon>Dehalococcoidia</taxon>
        <taxon>Dehalococcoidales</taxon>
        <taxon>Dehalococcoidaceae</taxon>
        <taxon>Dehalogenimonas</taxon>
    </lineage>
</organism>